<dbReference type="Proteomes" id="UP001299220">
    <property type="component" value="Unassembled WGS sequence"/>
</dbReference>
<dbReference type="EMBL" id="JAFBIT010000001">
    <property type="protein sequence ID" value="MCF2651081.1"/>
    <property type="molecule type" value="Genomic_DNA"/>
</dbReference>
<comment type="caution">
    <text evidence="1">The sequence shown here is derived from an EMBL/GenBank/DDBJ whole genome shotgun (WGS) entry which is preliminary data.</text>
</comment>
<keyword evidence="2" id="KW-1185">Reference proteome</keyword>
<reference evidence="1 2" key="1">
    <citation type="submission" date="2020-12" db="EMBL/GenBank/DDBJ databases">
        <title>Whole genome sequences of gut porcine anaerobes.</title>
        <authorList>
            <person name="Kubasova T."/>
            <person name="Jahodarova E."/>
            <person name="Rychlik I."/>
        </authorList>
    </citation>
    <scope>NUCLEOTIDE SEQUENCE [LARGE SCALE GENOMIC DNA]</scope>
    <source>
        <strain evidence="1 2">An867</strain>
    </source>
</reference>
<proteinExistence type="predicted"/>
<evidence type="ECO:0000313" key="2">
    <source>
        <dbReference type="Proteomes" id="UP001299220"/>
    </source>
</evidence>
<name>A0ABS9CIW1_9FIRM</name>
<accession>A0ABS9CIW1</accession>
<organism evidence="1 2">
    <name type="scientific">Anaeromassilibacillus senegalensis</name>
    <dbReference type="NCBI Taxonomy" id="1673717"/>
    <lineage>
        <taxon>Bacteria</taxon>
        <taxon>Bacillati</taxon>
        <taxon>Bacillota</taxon>
        <taxon>Clostridia</taxon>
        <taxon>Eubacteriales</taxon>
        <taxon>Acutalibacteraceae</taxon>
        <taxon>Anaeromassilibacillus</taxon>
    </lineage>
</organism>
<dbReference type="RefSeq" id="WP_235322025.1">
    <property type="nucleotide sequence ID" value="NZ_JAFBIT010000001.1"/>
</dbReference>
<protein>
    <submittedName>
        <fullName evidence="1">Uncharacterized protein</fullName>
    </submittedName>
</protein>
<sequence>MDDRHLGSSSNAFYPAEFDVTGEPVQVTVSGSAAKDYRFLCLTMNDCL</sequence>
<gene>
    <name evidence="1" type="ORF">JQM67_00455</name>
</gene>
<evidence type="ECO:0000313" key="1">
    <source>
        <dbReference type="EMBL" id="MCF2651081.1"/>
    </source>
</evidence>